<dbReference type="Pfam" id="PF09683">
    <property type="entry name" value="Lactococcin_972"/>
    <property type="match status" value="1"/>
</dbReference>
<dbReference type="Proteomes" id="UP000272015">
    <property type="component" value="Unassembled WGS sequence"/>
</dbReference>
<evidence type="ECO:0008006" key="4">
    <source>
        <dbReference type="Google" id="ProtNLM"/>
    </source>
</evidence>
<keyword evidence="3" id="KW-1185">Reference proteome</keyword>
<evidence type="ECO:0000256" key="1">
    <source>
        <dbReference type="SAM" id="SignalP"/>
    </source>
</evidence>
<comment type="caution">
    <text evidence="2">The sequence shown here is derived from an EMBL/GenBank/DDBJ whole genome shotgun (WGS) entry which is preliminary data.</text>
</comment>
<gene>
    <name evidence="2" type="ORF">D6T64_01125</name>
</gene>
<sequence length="95" mass="10301">MKNRWKNTIAALAIAAPLALSAGPAYAATEYPTEGGTWNYGNTMGHNYSDYMLETRHASTVICGDRTNRVAADGYKWSNAALTAVSGCGFWYDPM</sequence>
<accession>A0A3A5MVR9</accession>
<keyword evidence="1" id="KW-0732">Signal</keyword>
<dbReference type="RefSeq" id="WP_119970619.1">
    <property type="nucleotide sequence ID" value="NZ_JBHSQA010000036.1"/>
</dbReference>
<evidence type="ECO:0000313" key="3">
    <source>
        <dbReference type="Proteomes" id="UP000272015"/>
    </source>
</evidence>
<protein>
    <recommendedName>
        <fullName evidence="4">Lactococcin 972 family bacteriocin</fullName>
    </recommendedName>
</protein>
<name>A0A3A5MVR9_9MICO</name>
<dbReference type="InterPro" id="IPR006540">
    <property type="entry name" value="Lactococcin_972"/>
</dbReference>
<dbReference type="OrthoDB" id="4409666at2"/>
<dbReference type="EMBL" id="QZVS01000039">
    <property type="protein sequence ID" value="RJT91879.1"/>
    <property type="molecule type" value="Genomic_DNA"/>
</dbReference>
<evidence type="ECO:0000313" key="2">
    <source>
        <dbReference type="EMBL" id="RJT91879.1"/>
    </source>
</evidence>
<dbReference type="AlphaFoldDB" id="A0A3A5MVR9"/>
<dbReference type="Gene3D" id="2.60.40.2850">
    <property type="match status" value="1"/>
</dbReference>
<feature type="signal peptide" evidence="1">
    <location>
        <begin position="1"/>
        <end position="27"/>
    </location>
</feature>
<feature type="chain" id="PRO_5017254043" description="Lactococcin 972 family bacteriocin" evidence="1">
    <location>
        <begin position="28"/>
        <end position="95"/>
    </location>
</feature>
<reference evidence="2 3" key="1">
    <citation type="submission" date="2018-09" db="EMBL/GenBank/DDBJ databases">
        <title>Novel species of Cryobacterium.</title>
        <authorList>
            <person name="Liu Q."/>
            <person name="Xin Y.-H."/>
        </authorList>
    </citation>
    <scope>NUCLEOTIDE SEQUENCE [LARGE SCALE GENOMIC DNA]</scope>
    <source>
        <strain evidence="2 3">Hh39</strain>
    </source>
</reference>
<organism evidence="2 3">
    <name type="scientific">Cryobacterium melibiosiphilum</name>
    <dbReference type="NCBI Taxonomy" id="995039"/>
    <lineage>
        <taxon>Bacteria</taxon>
        <taxon>Bacillati</taxon>
        <taxon>Actinomycetota</taxon>
        <taxon>Actinomycetes</taxon>
        <taxon>Micrococcales</taxon>
        <taxon>Microbacteriaceae</taxon>
        <taxon>Cryobacterium</taxon>
    </lineage>
</organism>
<proteinExistence type="predicted"/>